<evidence type="ECO:0000256" key="2">
    <source>
        <dbReference type="ARBA" id="ARBA00022434"/>
    </source>
</evidence>
<dbReference type="Pfam" id="PF00210">
    <property type="entry name" value="Ferritin"/>
    <property type="match status" value="1"/>
</dbReference>
<protein>
    <recommendedName>
        <fullName evidence="9">Ferritin</fullName>
        <ecNumber evidence="9">1.16.3.1</ecNumber>
    </recommendedName>
</protein>
<dbReference type="InterPro" id="IPR012347">
    <property type="entry name" value="Ferritin-like"/>
</dbReference>
<dbReference type="PANTHER" id="PTHR11431:SF75">
    <property type="entry name" value="FERRITIN"/>
    <property type="match status" value="1"/>
</dbReference>
<name>A0A3S5B093_9PLAT</name>
<gene>
    <name evidence="11" type="ORF">PXEA_LOCUS23333</name>
</gene>
<dbReference type="InterPro" id="IPR009040">
    <property type="entry name" value="Ferritin-like_diiron"/>
</dbReference>
<proteinExistence type="inferred from homology"/>
<dbReference type="InterPro" id="IPR008331">
    <property type="entry name" value="Ferritin_DPS_dom"/>
</dbReference>
<dbReference type="OrthoDB" id="186462at2759"/>
<reference evidence="11" key="1">
    <citation type="submission" date="2018-11" db="EMBL/GenBank/DDBJ databases">
        <authorList>
            <consortium name="Pathogen Informatics"/>
        </authorList>
    </citation>
    <scope>NUCLEOTIDE SEQUENCE</scope>
</reference>
<evidence type="ECO:0000313" key="12">
    <source>
        <dbReference type="Proteomes" id="UP000784294"/>
    </source>
</evidence>
<evidence type="ECO:0000313" key="11">
    <source>
        <dbReference type="EMBL" id="VEL29893.1"/>
    </source>
</evidence>
<dbReference type="PROSITE" id="PS00204">
    <property type="entry name" value="FERRITIN_2"/>
    <property type="match status" value="1"/>
</dbReference>
<organism evidence="11 12">
    <name type="scientific">Protopolystoma xenopodis</name>
    <dbReference type="NCBI Taxonomy" id="117903"/>
    <lineage>
        <taxon>Eukaryota</taxon>
        <taxon>Metazoa</taxon>
        <taxon>Spiralia</taxon>
        <taxon>Lophotrochozoa</taxon>
        <taxon>Platyhelminthes</taxon>
        <taxon>Monogenea</taxon>
        <taxon>Polyopisthocotylea</taxon>
        <taxon>Polystomatidea</taxon>
        <taxon>Polystomatidae</taxon>
        <taxon>Protopolystoma</taxon>
    </lineage>
</organism>
<keyword evidence="4 9" id="KW-0560">Oxidoreductase</keyword>
<evidence type="ECO:0000256" key="9">
    <source>
        <dbReference type="RuleBase" id="RU361145"/>
    </source>
</evidence>
<comment type="caution">
    <text evidence="11">The sequence shown here is derived from an EMBL/GenBank/DDBJ whole genome shotgun (WGS) entry which is preliminary data.</text>
</comment>
<evidence type="ECO:0000256" key="6">
    <source>
        <dbReference type="ARBA" id="ARBA00025111"/>
    </source>
</evidence>
<comment type="similarity">
    <text evidence="1 9">Belongs to the ferritin family.</text>
</comment>
<keyword evidence="12" id="KW-1185">Reference proteome</keyword>
<evidence type="ECO:0000259" key="10">
    <source>
        <dbReference type="PROSITE" id="PS50905"/>
    </source>
</evidence>
<dbReference type="InterPro" id="IPR001519">
    <property type="entry name" value="Ferritin"/>
</dbReference>
<dbReference type="GO" id="GO:0006826">
    <property type="term" value="P:iron ion transport"/>
    <property type="evidence" value="ECO:0007669"/>
    <property type="project" value="InterPro"/>
</dbReference>
<dbReference type="EC" id="1.16.3.1" evidence="9"/>
<feature type="binding site" evidence="8">
    <location>
        <position position="38"/>
    </location>
    <ligand>
        <name>Fe cation</name>
        <dbReference type="ChEBI" id="CHEBI:24875"/>
        <label>1</label>
    </ligand>
</feature>
<dbReference type="AlphaFoldDB" id="A0A3S5B093"/>
<dbReference type="Gene3D" id="1.20.1260.10">
    <property type="match status" value="1"/>
</dbReference>
<evidence type="ECO:0000256" key="8">
    <source>
        <dbReference type="PIRSR" id="PIRSR601519-1"/>
    </source>
</evidence>
<keyword evidence="2 9" id="KW-0409">Iron storage</keyword>
<evidence type="ECO:0000256" key="5">
    <source>
        <dbReference type="ARBA" id="ARBA00023004"/>
    </source>
</evidence>
<dbReference type="CDD" id="cd01056">
    <property type="entry name" value="Euk_Ferritin"/>
    <property type="match status" value="1"/>
</dbReference>
<dbReference type="GO" id="GO:0008198">
    <property type="term" value="F:ferrous iron binding"/>
    <property type="evidence" value="ECO:0007669"/>
    <property type="project" value="TreeGrafter"/>
</dbReference>
<keyword evidence="3 8" id="KW-0479">Metal-binding</keyword>
<dbReference type="PANTHER" id="PTHR11431">
    <property type="entry name" value="FERRITIN"/>
    <property type="match status" value="1"/>
</dbReference>
<evidence type="ECO:0000256" key="1">
    <source>
        <dbReference type="ARBA" id="ARBA00007513"/>
    </source>
</evidence>
<feature type="binding site" evidence="8">
    <location>
        <position position="72"/>
    </location>
    <ligand>
        <name>Fe cation</name>
        <dbReference type="ChEBI" id="CHEBI:24875"/>
        <label>1</label>
    </ligand>
</feature>
<dbReference type="PROSITE" id="PS50905">
    <property type="entry name" value="FERRITIN_LIKE"/>
    <property type="match status" value="1"/>
</dbReference>
<dbReference type="EMBL" id="CAAALY010107344">
    <property type="protein sequence ID" value="VEL29893.1"/>
    <property type="molecule type" value="Genomic_DNA"/>
</dbReference>
<dbReference type="GO" id="GO:0005737">
    <property type="term" value="C:cytoplasm"/>
    <property type="evidence" value="ECO:0007669"/>
    <property type="project" value="TreeGrafter"/>
</dbReference>
<dbReference type="GO" id="GO:0004322">
    <property type="term" value="F:ferroxidase activity"/>
    <property type="evidence" value="ECO:0007669"/>
    <property type="project" value="UniProtKB-EC"/>
</dbReference>
<sequence>MEYQNLRGGHIVLADIQKPARHEWGSGLDAMQTALELEKEVNSSLIQLHKTAELHCDAQMQDFIESNFLKEQVEAINMLAGFISNLKRVGPGLGEYLFDKNSLGEDSSVH</sequence>
<dbReference type="GO" id="GO:0008199">
    <property type="term" value="F:ferric iron binding"/>
    <property type="evidence" value="ECO:0007669"/>
    <property type="project" value="InterPro"/>
</dbReference>
<evidence type="ECO:0000256" key="7">
    <source>
        <dbReference type="ARBA" id="ARBA00047990"/>
    </source>
</evidence>
<dbReference type="GO" id="GO:0006879">
    <property type="term" value="P:intracellular iron ion homeostasis"/>
    <property type="evidence" value="ECO:0007669"/>
    <property type="project" value="UniProtKB-KW"/>
</dbReference>
<evidence type="ECO:0000256" key="3">
    <source>
        <dbReference type="ARBA" id="ARBA00022723"/>
    </source>
</evidence>
<feature type="domain" description="Ferritin-like diiron" evidence="10">
    <location>
        <begin position="1"/>
        <end position="90"/>
    </location>
</feature>
<dbReference type="SUPFAM" id="SSF47240">
    <property type="entry name" value="Ferritin-like"/>
    <property type="match status" value="1"/>
</dbReference>
<dbReference type="Proteomes" id="UP000784294">
    <property type="component" value="Unassembled WGS sequence"/>
</dbReference>
<comment type="catalytic activity">
    <reaction evidence="7 9">
        <text>4 Fe(2+) + O2 + 4 H(+) = 4 Fe(3+) + 2 H2O</text>
        <dbReference type="Rhea" id="RHEA:11148"/>
        <dbReference type="ChEBI" id="CHEBI:15377"/>
        <dbReference type="ChEBI" id="CHEBI:15378"/>
        <dbReference type="ChEBI" id="CHEBI:15379"/>
        <dbReference type="ChEBI" id="CHEBI:29033"/>
        <dbReference type="ChEBI" id="CHEBI:29034"/>
        <dbReference type="EC" id="1.16.3.1"/>
    </reaction>
</comment>
<dbReference type="InterPro" id="IPR014034">
    <property type="entry name" value="Ferritin_CS"/>
</dbReference>
<accession>A0A3S5B093</accession>
<evidence type="ECO:0000256" key="4">
    <source>
        <dbReference type="ARBA" id="ARBA00023002"/>
    </source>
</evidence>
<comment type="function">
    <text evidence="6">Stores iron in a soluble, non-toxic, readily available form. Important for iron homeostasis. Has ferroxidase activity. Iron is taken up in the ferrous form and deposited as ferric hydroxides after oxidation.</text>
</comment>
<comment type="function">
    <text evidence="9">Stores iron in a soluble, non-toxic, readily available form. Important for iron homeostasis. Iron is taken up in the ferrous form and deposited as ferric hydroxides after oxidation.</text>
</comment>
<dbReference type="InterPro" id="IPR009078">
    <property type="entry name" value="Ferritin-like_SF"/>
</dbReference>
<keyword evidence="5 8" id="KW-0408">Iron</keyword>